<dbReference type="Proteomes" id="UP000095286">
    <property type="component" value="Unplaced"/>
</dbReference>
<reference evidence="2" key="1">
    <citation type="submission" date="2016-11" db="UniProtKB">
        <authorList>
            <consortium name="WormBaseParasite"/>
        </authorList>
    </citation>
    <scope>IDENTIFICATION</scope>
    <source>
        <strain evidence="2">KR3021</strain>
    </source>
</reference>
<dbReference type="WBParaSite" id="RSKR_0001011500.1">
    <property type="protein sequence ID" value="RSKR_0001011500.1"/>
    <property type="gene ID" value="RSKR_0001011500"/>
</dbReference>
<accession>A0AC35UBC5</accession>
<protein>
    <submittedName>
        <fullName evidence="2">Gal_mutarotas_2 domain-containing protein</fullName>
    </submittedName>
</protein>
<name>A0AC35UBC5_9BILA</name>
<proteinExistence type="predicted"/>
<sequence length="881" mass="100632">MLLISLFLLGGLLTQTTAVDQTKFKKCNQAAFCKRHRDDKTRNGYSLDPNSIQVNETTIEAHLTSVENKLQLNVVGLKDSSFRIIVNEFDGFRLRFQPVVALDGKPIQEKLSNIKTKDEKTLIAVNGDVTISIFHSPFKLDILKKNELAISVNSDNLLKYESFRSKVEGKDDGEGFWEEEFGGHKDSKPYGSSSIGIDINFHGFDHLYGLPEHADGLVLKDTKNTDPYRLYNLDVFEYELASKMALYGSVPYVVAHSKSNSMSILWLNAAETWIDIDNDHKNTIKTHFISESGLIDIFVFLGPTPNDLHRQYSSVTGKYPLPPQFAIAYHQCRWNYKDESDVAKVSAGFDEHDIPMDVMWLDIEHTDNKKYFTWDKYNFAKPLQMIADLAVKGRKLVNIVDPHIKKDTGYYVFNEAEANGYFVKNVNGEGSYQGYCWPGDSMYPDFVNPEVRKWWKALFGFDKYLLSNNDTMIWNDMNEPSVFNGPEITMPKDIKHHGGFEHRDIHNVYGLLHHSSSYQGIIDRSGGKYRPFVLTRSFFAGSQRSAAVWTGDNTAEWGHLKESIPMLLSLSISGIPHVGADVGGFFKDVEDQLFIRWYQMGAFSPFFRAHAHIDCQRREPWLFKSATKLAIRKAIRQRYFFLSYWYTLFYEHTISGKPVMRPVWSEFPNDTDTFDDESQFMLGNALLVHPVVDAGHFDVNAYLPGDNEIWYEFDGDMSQESGSIIYLDAPIDHIPILQKGGTIIPVRARIRRSSKLMQKDPITLYIASNLDGTHANGTIYLDDGETYDYKDGKFFYGAFEYKRVNSKLYTIASKSLDQKGIYQGEVTVENIMIRGVQYTPSSIMLDESISLVYEYNPSKQTLTIKKPDCDITHSFTISIIV</sequence>
<organism evidence="1 2">
    <name type="scientific">Rhabditophanes sp. KR3021</name>
    <dbReference type="NCBI Taxonomy" id="114890"/>
    <lineage>
        <taxon>Eukaryota</taxon>
        <taxon>Metazoa</taxon>
        <taxon>Ecdysozoa</taxon>
        <taxon>Nematoda</taxon>
        <taxon>Chromadorea</taxon>
        <taxon>Rhabditida</taxon>
        <taxon>Tylenchina</taxon>
        <taxon>Panagrolaimomorpha</taxon>
        <taxon>Strongyloidoidea</taxon>
        <taxon>Alloionematidae</taxon>
        <taxon>Rhabditophanes</taxon>
    </lineage>
</organism>
<evidence type="ECO:0000313" key="2">
    <source>
        <dbReference type="WBParaSite" id="RSKR_0001011500.1"/>
    </source>
</evidence>
<evidence type="ECO:0000313" key="1">
    <source>
        <dbReference type="Proteomes" id="UP000095286"/>
    </source>
</evidence>